<dbReference type="RefSeq" id="WP_344119656.1">
    <property type="nucleotide sequence ID" value="NZ_BAAAOA010000007.1"/>
</dbReference>
<comment type="caution">
    <text evidence="4">The sequence shown here is derived from an EMBL/GenBank/DDBJ whole genome shotgun (WGS) entry which is preliminary data.</text>
</comment>
<evidence type="ECO:0000313" key="4">
    <source>
        <dbReference type="EMBL" id="GAA1749738.1"/>
    </source>
</evidence>
<keyword evidence="3" id="KW-0472">Membrane</keyword>
<evidence type="ECO:0008006" key="6">
    <source>
        <dbReference type="Google" id="ProtNLM"/>
    </source>
</evidence>
<organism evidence="4 5">
    <name type="scientific">Kocuria aegyptia</name>
    <dbReference type="NCBI Taxonomy" id="330943"/>
    <lineage>
        <taxon>Bacteria</taxon>
        <taxon>Bacillati</taxon>
        <taxon>Actinomycetota</taxon>
        <taxon>Actinomycetes</taxon>
        <taxon>Micrococcales</taxon>
        <taxon>Micrococcaceae</taxon>
        <taxon>Kocuria</taxon>
    </lineage>
</organism>
<dbReference type="Pfam" id="PF04977">
    <property type="entry name" value="DivIC"/>
    <property type="match status" value="1"/>
</dbReference>
<name>A0ABN2K769_9MICC</name>
<evidence type="ECO:0000313" key="5">
    <source>
        <dbReference type="Proteomes" id="UP001501204"/>
    </source>
</evidence>
<reference evidence="4 5" key="1">
    <citation type="journal article" date="2019" name="Int. J. Syst. Evol. Microbiol.">
        <title>The Global Catalogue of Microorganisms (GCM) 10K type strain sequencing project: providing services to taxonomists for standard genome sequencing and annotation.</title>
        <authorList>
            <consortium name="The Broad Institute Genomics Platform"/>
            <consortium name="The Broad Institute Genome Sequencing Center for Infectious Disease"/>
            <person name="Wu L."/>
            <person name="Ma J."/>
        </authorList>
    </citation>
    <scope>NUCLEOTIDE SEQUENCE [LARGE SCALE GENOMIC DNA]</scope>
    <source>
        <strain evidence="4 5">JCM 14735</strain>
    </source>
</reference>
<keyword evidence="1" id="KW-0175">Coiled coil</keyword>
<feature type="region of interest" description="Disordered" evidence="2">
    <location>
        <begin position="167"/>
        <end position="246"/>
    </location>
</feature>
<gene>
    <name evidence="4" type="ORF">GCM10009767_05790</name>
</gene>
<evidence type="ECO:0000256" key="3">
    <source>
        <dbReference type="SAM" id="Phobius"/>
    </source>
</evidence>
<accession>A0ABN2K769</accession>
<keyword evidence="5" id="KW-1185">Reference proteome</keyword>
<feature type="coiled-coil region" evidence="1">
    <location>
        <begin position="69"/>
        <end position="103"/>
    </location>
</feature>
<keyword evidence="3" id="KW-1133">Transmembrane helix</keyword>
<dbReference type="Proteomes" id="UP001501204">
    <property type="component" value="Unassembled WGS sequence"/>
</dbReference>
<keyword evidence="3" id="KW-0812">Transmembrane</keyword>
<feature type="transmembrane region" description="Helical" evidence="3">
    <location>
        <begin position="44"/>
        <end position="63"/>
    </location>
</feature>
<feature type="compositionally biased region" description="Low complexity" evidence="2">
    <location>
        <begin position="167"/>
        <end position="179"/>
    </location>
</feature>
<dbReference type="EMBL" id="BAAAOA010000007">
    <property type="protein sequence ID" value="GAA1749738.1"/>
    <property type="molecule type" value="Genomic_DNA"/>
</dbReference>
<evidence type="ECO:0000256" key="2">
    <source>
        <dbReference type="SAM" id="MobiDB-lite"/>
    </source>
</evidence>
<evidence type="ECO:0000256" key="1">
    <source>
        <dbReference type="SAM" id="Coils"/>
    </source>
</evidence>
<protein>
    <recommendedName>
        <fullName evidence="6">Septum formation initiator family protein</fullName>
    </recommendedName>
</protein>
<feature type="region of interest" description="Disordered" evidence="2">
    <location>
        <begin position="1"/>
        <end position="37"/>
    </location>
</feature>
<dbReference type="InterPro" id="IPR007060">
    <property type="entry name" value="FtsL/DivIC"/>
</dbReference>
<feature type="compositionally biased region" description="Low complexity" evidence="2">
    <location>
        <begin position="188"/>
        <end position="220"/>
    </location>
</feature>
<sequence length="246" mass="25167">MPAPRPRTTRLLGGRDAAPGTRGHDGGPGGGSSAVGSPVPARTFSGRFLILTLVAVLIVFLAAPTTKIFLEQRAEIAQLERAIADMEAQQASLEDQVEQWSDETYVKQRARDRLLYVMPGERSYLVVGAEEMDGAVVDSSAAQVEAEKPAWVDALWQSVVASAYEDAPPAAGTGAAEGTETGGEPGGADDPAAPGTAPETGAGTAPGTTEPAEQTEQTEQSVPSAPADGTGAPQDAATDSRGSPAE</sequence>
<proteinExistence type="predicted"/>